<dbReference type="EMBL" id="UHEQ01000004">
    <property type="protein sequence ID" value="SUN13467.1"/>
    <property type="molecule type" value="Genomic_DNA"/>
</dbReference>
<dbReference type="InterPro" id="IPR003812">
    <property type="entry name" value="Fido"/>
</dbReference>
<dbReference type="SUPFAM" id="SSF140931">
    <property type="entry name" value="Fic-like"/>
    <property type="match status" value="1"/>
</dbReference>
<evidence type="ECO:0000313" key="3">
    <source>
        <dbReference type="EMBL" id="SQA17861.1"/>
    </source>
</evidence>
<feature type="domain" description="Fido" evidence="1">
    <location>
        <begin position="4"/>
        <end position="128"/>
    </location>
</feature>
<dbReference type="Proteomes" id="UP000254076">
    <property type="component" value="Unassembled WGS sequence"/>
</dbReference>
<evidence type="ECO:0000313" key="6">
    <source>
        <dbReference type="Proteomes" id="UP000035346"/>
    </source>
</evidence>
<evidence type="ECO:0000313" key="2">
    <source>
        <dbReference type="EMBL" id="KLL34965.1"/>
    </source>
</evidence>
<comment type="caution">
    <text evidence="2">The sequence shown here is derived from an EMBL/GenBank/DDBJ whole genome shotgun (WGS) entry which is preliminary data.</text>
</comment>
<dbReference type="Proteomes" id="UP000035346">
    <property type="component" value="Unassembled WGS sequence"/>
</dbReference>
<dbReference type="EMBL" id="UHEW01000004">
    <property type="protein sequence ID" value="SUN25704.1"/>
    <property type="molecule type" value="Genomic_DNA"/>
</dbReference>
<evidence type="ECO:0000313" key="5">
    <source>
        <dbReference type="EMBL" id="SUN25704.1"/>
    </source>
</evidence>
<proteinExistence type="predicted"/>
<dbReference type="InterPro" id="IPR006440">
    <property type="entry name" value="Doc"/>
</dbReference>
<dbReference type="AlphaFoldDB" id="A0A0H1UZ03"/>
<name>A0A0H1UZ03_STRAG</name>
<organism evidence="2 6">
    <name type="scientific">Streptococcus agalactiae</name>
    <dbReference type="NCBI Taxonomy" id="1311"/>
    <lineage>
        <taxon>Bacteria</taxon>
        <taxon>Bacillati</taxon>
        <taxon>Bacillota</taxon>
        <taxon>Bacilli</taxon>
        <taxon>Lactobacillales</taxon>
        <taxon>Streptococcaceae</taxon>
        <taxon>Streptococcus</taxon>
    </lineage>
</organism>
<sequence>MRYLTAEDIIKINVMVIGKYSPNEPVGIADPNSLQMIVEQPKQEIFGKVLYPDIYSKAAIIWINLIKKHPFYNANKRTAVLALHIFLAMNGYQSNLSLQDGLEKTVEIVTFQGDFEDLKKTIIHFLKQDGNITKL</sequence>
<dbReference type="PANTHER" id="PTHR39426">
    <property type="entry name" value="HOMOLOGY TO DEATH-ON-CURING PROTEIN OF PHAGE P1"/>
    <property type="match status" value="1"/>
</dbReference>
<dbReference type="EMBL" id="LBKL01000103">
    <property type="protein sequence ID" value="KLL34965.1"/>
    <property type="molecule type" value="Genomic_DNA"/>
</dbReference>
<dbReference type="InterPro" id="IPR036597">
    <property type="entry name" value="Fido-like_dom_sf"/>
</dbReference>
<dbReference type="InterPro" id="IPR053737">
    <property type="entry name" value="Type_II_TA_Toxin"/>
</dbReference>
<accession>A0A0H1UZ03</accession>
<dbReference type="RefSeq" id="WP_001269840.1">
    <property type="nucleotide sequence ID" value="NZ_CP026082.1"/>
</dbReference>
<gene>
    <name evidence="3" type="ORF">NCTC8181_00839</name>
    <name evidence="4" type="ORF">NCTC8185_00667</name>
    <name evidence="5" type="ORF">NCTC9828_00115</name>
    <name evidence="2" type="ORF">WA04_11605</name>
</gene>
<reference evidence="7 8" key="2">
    <citation type="submission" date="2018-06" db="EMBL/GenBank/DDBJ databases">
        <authorList>
            <consortium name="Pathogen Informatics"/>
            <person name="Doyle S."/>
        </authorList>
    </citation>
    <scope>NUCLEOTIDE SEQUENCE [LARGE SCALE GENOMIC DNA]</scope>
    <source>
        <strain evidence="3 7">NCTC8181</strain>
        <strain evidence="4 8">NCTC8185</strain>
        <strain evidence="5 9">NCTC9828</strain>
    </source>
</reference>
<evidence type="ECO:0000313" key="7">
    <source>
        <dbReference type="Proteomes" id="UP000250200"/>
    </source>
</evidence>
<dbReference type="PROSITE" id="PS51459">
    <property type="entry name" value="FIDO"/>
    <property type="match status" value="1"/>
</dbReference>
<evidence type="ECO:0000313" key="4">
    <source>
        <dbReference type="EMBL" id="SUN13467.1"/>
    </source>
</evidence>
<dbReference type="GO" id="GO:0016301">
    <property type="term" value="F:kinase activity"/>
    <property type="evidence" value="ECO:0007669"/>
    <property type="project" value="InterPro"/>
</dbReference>
<dbReference type="Proteomes" id="UP000250200">
    <property type="component" value="Unassembled WGS sequence"/>
</dbReference>
<dbReference type="Pfam" id="PF02661">
    <property type="entry name" value="Fic"/>
    <property type="match status" value="1"/>
</dbReference>
<reference evidence="2 6" key="1">
    <citation type="journal article" date="2015" name="PLoS ONE">
        <title>Genomic analysis reveals the molecular basis for capsule loss in the group B streptococcus population.</title>
        <authorList>
            <consortium name="DEVANI Consortium"/>
            <person name="Rosini R."/>
            <person name="Campisi E."/>
            <person name="De Chiara M."/>
            <person name="Tettelin H."/>
            <person name="Rinaudo D."/>
            <person name="Toniolo C."/>
            <person name="Metruccio M."/>
            <person name="Guidotti S."/>
            <person name="Sorensen U.B."/>
            <person name="Kilian M."/>
            <person name="Ramirez M."/>
            <person name="Janulczyk R."/>
            <person name="Donati C."/>
            <person name="Grandi G."/>
            <person name="Margarit I."/>
        </authorList>
    </citation>
    <scope>NUCLEOTIDE SEQUENCE [LARGE SCALE GENOMIC DNA]</scope>
    <source>
        <strain evidence="2 6">DK-B-USS-215</strain>
    </source>
</reference>
<dbReference type="PANTHER" id="PTHR39426:SF1">
    <property type="entry name" value="HOMOLOGY TO DEATH-ON-CURING PROTEIN OF PHAGE P1"/>
    <property type="match status" value="1"/>
</dbReference>
<dbReference type="Proteomes" id="UP000255140">
    <property type="component" value="Unassembled WGS sequence"/>
</dbReference>
<evidence type="ECO:0000313" key="9">
    <source>
        <dbReference type="Proteomes" id="UP000255140"/>
    </source>
</evidence>
<protein>
    <submittedName>
        <fullName evidence="2">Death-on-curing protein</fullName>
    </submittedName>
    <submittedName>
        <fullName evidence="3">Prophage maintenance system killer protein</fullName>
    </submittedName>
</protein>
<evidence type="ECO:0000259" key="1">
    <source>
        <dbReference type="PROSITE" id="PS51459"/>
    </source>
</evidence>
<dbReference type="EMBL" id="UAVB01000001">
    <property type="protein sequence ID" value="SQA17861.1"/>
    <property type="molecule type" value="Genomic_DNA"/>
</dbReference>
<evidence type="ECO:0000313" key="8">
    <source>
        <dbReference type="Proteomes" id="UP000254076"/>
    </source>
</evidence>
<dbReference type="Gene3D" id="1.20.120.1870">
    <property type="entry name" value="Fic/DOC protein, Fido domain"/>
    <property type="match status" value="1"/>
</dbReference>
<dbReference type="NCBIfam" id="TIGR01550">
    <property type="entry name" value="DOC_P1"/>
    <property type="match status" value="1"/>
</dbReference>